<feature type="non-terminal residue" evidence="3">
    <location>
        <position position="1"/>
    </location>
</feature>
<dbReference type="OrthoDB" id="192887at2759"/>
<dbReference type="PROSITE" id="PS50011">
    <property type="entry name" value="PROTEIN_KINASE_DOM"/>
    <property type="match status" value="1"/>
</dbReference>
<sequence>APELFNNQAATQKVDIFATGITFYRLLAHIYPMDYQNFHDYQMAYQDTPPYMKPTEIKDPILWDLLSKMLEFDPIKRITASEALEHEYFTGPEAIDDISPEQRQLAEQAQARQQDINEDIREYEINPQSIVPESVIKKFLIGYIQHKPSKQSFEERDKEQKYNDSFKDILHQEEQEKQNEPYIN</sequence>
<feature type="non-terminal residue" evidence="3">
    <location>
        <position position="184"/>
    </location>
</feature>
<dbReference type="EMBL" id="SNRW01043589">
    <property type="protein sequence ID" value="KAA6327297.1"/>
    <property type="molecule type" value="Genomic_DNA"/>
</dbReference>
<comment type="caution">
    <text evidence="3">The sequence shown here is derived from an EMBL/GenBank/DDBJ whole genome shotgun (WGS) entry which is preliminary data.</text>
</comment>
<evidence type="ECO:0000313" key="3">
    <source>
        <dbReference type="EMBL" id="KAA6327297.1"/>
    </source>
</evidence>
<evidence type="ECO:0000313" key="4">
    <source>
        <dbReference type="Proteomes" id="UP000324800"/>
    </source>
</evidence>
<dbReference type="PANTHER" id="PTHR44167">
    <property type="entry name" value="OVARIAN-SPECIFIC SERINE/THREONINE-PROTEIN KINASE LOK-RELATED"/>
    <property type="match status" value="1"/>
</dbReference>
<accession>A0A5J4QZJ1</accession>
<dbReference type="InterPro" id="IPR011009">
    <property type="entry name" value="Kinase-like_dom_sf"/>
</dbReference>
<feature type="region of interest" description="Disordered" evidence="1">
    <location>
        <begin position="150"/>
        <end position="184"/>
    </location>
</feature>
<organism evidence="3 4">
    <name type="scientific">Streblomastix strix</name>
    <dbReference type="NCBI Taxonomy" id="222440"/>
    <lineage>
        <taxon>Eukaryota</taxon>
        <taxon>Metamonada</taxon>
        <taxon>Preaxostyla</taxon>
        <taxon>Oxymonadida</taxon>
        <taxon>Streblomastigidae</taxon>
        <taxon>Streblomastix</taxon>
    </lineage>
</organism>
<dbReference type="Pfam" id="PF00069">
    <property type="entry name" value="Pkinase"/>
    <property type="match status" value="1"/>
</dbReference>
<feature type="domain" description="Protein kinase" evidence="2">
    <location>
        <begin position="1"/>
        <end position="89"/>
    </location>
</feature>
<feature type="compositionally biased region" description="Basic and acidic residues" evidence="1">
    <location>
        <begin position="152"/>
        <end position="184"/>
    </location>
</feature>
<protein>
    <recommendedName>
        <fullName evidence="2">Protein kinase domain-containing protein</fullName>
    </recommendedName>
</protein>
<dbReference type="GO" id="GO:0005524">
    <property type="term" value="F:ATP binding"/>
    <property type="evidence" value="ECO:0007669"/>
    <property type="project" value="InterPro"/>
</dbReference>
<proteinExistence type="predicted"/>
<dbReference type="PANTHER" id="PTHR44167:SF18">
    <property type="entry name" value="PROTEIN KINASE DOMAIN-CONTAINING PROTEIN"/>
    <property type="match status" value="1"/>
</dbReference>
<dbReference type="Proteomes" id="UP000324800">
    <property type="component" value="Unassembled WGS sequence"/>
</dbReference>
<evidence type="ECO:0000256" key="1">
    <source>
        <dbReference type="SAM" id="MobiDB-lite"/>
    </source>
</evidence>
<dbReference type="GO" id="GO:0005737">
    <property type="term" value="C:cytoplasm"/>
    <property type="evidence" value="ECO:0007669"/>
    <property type="project" value="TreeGrafter"/>
</dbReference>
<dbReference type="GO" id="GO:0004674">
    <property type="term" value="F:protein serine/threonine kinase activity"/>
    <property type="evidence" value="ECO:0007669"/>
    <property type="project" value="TreeGrafter"/>
</dbReference>
<name>A0A5J4QZJ1_9EUKA</name>
<dbReference type="InterPro" id="IPR000719">
    <property type="entry name" value="Prot_kinase_dom"/>
</dbReference>
<dbReference type="Gene3D" id="1.10.510.10">
    <property type="entry name" value="Transferase(Phosphotransferase) domain 1"/>
    <property type="match status" value="1"/>
</dbReference>
<dbReference type="AlphaFoldDB" id="A0A5J4QZJ1"/>
<evidence type="ECO:0000259" key="2">
    <source>
        <dbReference type="PROSITE" id="PS50011"/>
    </source>
</evidence>
<dbReference type="GO" id="GO:0005634">
    <property type="term" value="C:nucleus"/>
    <property type="evidence" value="ECO:0007669"/>
    <property type="project" value="TreeGrafter"/>
</dbReference>
<dbReference type="GO" id="GO:0044773">
    <property type="term" value="P:mitotic DNA damage checkpoint signaling"/>
    <property type="evidence" value="ECO:0007669"/>
    <property type="project" value="TreeGrafter"/>
</dbReference>
<gene>
    <name evidence="3" type="ORF">EZS28_053833</name>
</gene>
<dbReference type="SUPFAM" id="SSF56112">
    <property type="entry name" value="Protein kinase-like (PK-like)"/>
    <property type="match status" value="1"/>
</dbReference>
<reference evidence="3 4" key="1">
    <citation type="submission" date="2019-03" db="EMBL/GenBank/DDBJ databases">
        <title>Single cell metagenomics reveals metabolic interactions within the superorganism composed of flagellate Streblomastix strix and complex community of Bacteroidetes bacteria on its surface.</title>
        <authorList>
            <person name="Treitli S.C."/>
            <person name="Kolisko M."/>
            <person name="Husnik F."/>
            <person name="Keeling P."/>
            <person name="Hampl V."/>
        </authorList>
    </citation>
    <scope>NUCLEOTIDE SEQUENCE [LARGE SCALE GENOMIC DNA]</scope>
    <source>
        <strain evidence="3">ST1C</strain>
    </source>
</reference>